<dbReference type="Pfam" id="PF00082">
    <property type="entry name" value="Peptidase_S8"/>
    <property type="match status" value="1"/>
</dbReference>
<feature type="active site" description="Charge relay system" evidence="5">
    <location>
        <position position="229"/>
    </location>
</feature>
<dbReference type="GO" id="GO:0004252">
    <property type="term" value="F:serine-type endopeptidase activity"/>
    <property type="evidence" value="ECO:0007669"/>
    <property type="project" value="UniProtKB-UniRule"/>
</dbReference>
<evidence type="ECO:0000256" key="2">
    <source>
        <dbReference type="ARBA" id="ARBA00022670"/>
    </source>
</evidence>
<dbReference type="CDD" id="cd04077">
    <property type="entry name" value="Peptidases_S8_PCSK9_ProteinaseK_like"/>
    <property type="match status" value="1"/>
</dbReference>
<dbReference type="FunFam" id="3.40.50.200:FF:000007">
    <property type="entry name" value="Subtilisin-like serine protease"/>
    <property type="match status" value="1"/>
</dbReference>
<evidence type="ECO:0000313" key="8">
    <source>
        <dbReference type="EMBL" id="KAG0654562.1"/>
    </source>
</evidence>
<dbReference type="GO" id="GO:0006508">
    <property type="term" value="P:proteolysis"/>
    <property type="evidence" value="ECO:0007669"/>
    <property type="project" value="UniProtKB-KW"/>
</dbReference>
<dbReference type="InterPro" id="IPR022398">
    <property type="entry name" value="Peptidase_S8_His-AS"/>
</dbReference>
<dbReference type="EMBL" id="PUHR01000334">
    <property type="protein sequence ID" value="KAG0654562.1"/>
    <property type="molecule type" value="Genomic_DNA"/>
</dbReference>
<keyword evidence="3 5" id="KW-0378">Hydrolase</keyword>
<evidence type="ECO:0000259" key="7">
    <source>
        <dbReference type="Pfam" id="PF00082"/>
    </source>
</evidence>
<dbReference type="GO" id="GO:0030435">
    <property type="term" value="P:sporulation resulting in formation of a cellular spore"/>
    <property type="evidence" value="ECO:0007669"/>
    <property type="project" value="UniProtKB-ARBA"/>
</dbReference>
<dbReference type="SUPFAM" id="SSF52743">
    <property type="entry name" value="Subtilisin-like"/>
    <property type="match status" value="1"/>
</dbReference>
<dbReference type="PROSITE" id="PS00138">
    <property type="entry name" value="SUBTILASE_SER"/>
    <property type="match status" value="1"/>
</dbReference>
<dbReference type="AlphaFoldDB" id="A0A9P6VTN1"/>
<sequence>MLKNAQYSLLLILVLGKICDALVIPVFIYNYLPDILAGSYNELDLSFSNLEKPDIININIRLDSLDVVPNKYIIVFRETATISEIESHISYMNSILSHIPQENFSKLNTFNLGDVVFGYSIFLPDIKYLNVIKKYSNIIESIETDSIVRQNKIIVQDDSTWGLARISQRERIFPWNNLSYTYQTGNPNNFVNAYVIDTGIQITHKDFEGRATWGKTTIPYNGDEDLNGHGTHCAGIIGSKTYGVSKNVHLIAVKVLDSSGNGEISDVLKGIEFVVNDHEEQMSQNKKLKGSVVNMSMGAGKSYALTKMVNEAVKKGIHFVVAAGNESDDACYGSPADAEEAISVGATTTSDGRAFFSNWGKCVDIFAPGTGIPSTYIGGNNNSTEVMSGTSMSSPHVAGLVAYFLNLQPEPESEFYTFVTPNQLKEKIINFGSTDKLYDPGENSPNVIAYNGGGKDIDHFW</sequence>
<dbReference type="InterPro" id="IPR034193">
    <property type="entry name" value="PCSK9_ProteinaseK-like"/>
</dbReference>
<dbReference type="InterPro" id="IPR036852">
    <property type="entry name" value="Peptidase_S8/S53_dom_sf"/>
</dbReference>
<dbReference type="InterPro" id="IPR023828">
    <property type="entry name" value="Peptidase_S8_Ser-AS"/>
</dbReference>
<feature type="active site" description="Charge relay system" evidence="5">
    <location>
        <position position="391"/>
    </location>
</feature>
<keyword evidence="2 5" id="KW-0645">Protease</keyword>
<keyword evidence="9" id="KW-1185">Reference proteome</keyword>
<dbReference type="PROSITE" id="PS51892">
    <property type="entry name" value="SUBTILASE"/>
    <property type="match status" value="1"/>
</dbReference>
<dbReference type="InterPro" id="IPR023827">
    <property type="entry name" value="Peptidase_S8_Asp-AS"/>
</dbReference>
<evidence type="ECO:0000256" key="4">
    <source>
        <dbReference type="ARBA" id="ARBA00022825"/>
    </source>
</evidence>
<dbReference type="PROSITE" id="PS00137">
    <property type="entry name" value="SUBTILASE_HIS"/>
    <property type="match status" value="1"/>
</dbReference>
<dbReference type="PRINTS" id="PR00723">
    <property type="entry name" value="SUBTILISIN"/>
</dbReference>
<accession>A0A9P6VTN1</accession>
<evidence type="ECO:0000313" key="9">
    <source>
        <dbReference type="Proteomes" id="UP000750334"/>
    </source>
</evidence>
<reference evidence="8 9" key="1">
    <citation type="submission" date="2020-11" db="EMBL/GenBank/DDBJ databases">
        <title>Kefir isolates.</title>
        <authorList>
            <person name="Marcisauskas S."/>
            <person name="Kim Y."/>
            <person name="Blasche S."/>
        </authorList>
    </citation>
    <scope>NUCLEOTIDE SEQUENCE [LARGE SCALE GENOMIC DNA]</scope>
    <source>
        <strain evidence="8 9">OG2</strain>
    </source>
</reference>
<dbReference type="InterPro" id="IPR015500">
    <property type="entry name" value="Peptidase_S8_subtilisin-rel"/>
</dbReference>
<evidence type="ECO:0000256" key="5">
    <source>
        <dbReference type="PROSITE-ProRule" id="PRU01240"/>
    </source>
</evidence>
<name>A0A9P6VTN1_MAUEX</name>
<feature type="active site" description="Charge relay system" evidence="5">
    <location>
        <position position="197"/>
    </location>
</feature>
<evidence type="ECO:0000256" key="3">
    <source>
        <dbReference type="ARBA" id="ARBA00022801"/>
    </source>
</evidence>
<dbReference type="Proteomes" id="UP000750334">
    <property type="component" value="Unassembled WGS sequence"/>
</dbReference>
<comment type="caution">
    <text evidence="8">The sequence shown here is derived from an EMBL/GenBank/DDBJ whole genome shotgun (WGS) entry which is preliminary data.</text>
</comment>
<dbReference type="InterPro" id="IPR000209">
    <property type="entry name" value="Peptidase_S8/S53_dom"/>
</dbReference>
<dbReference type="OrthoDB" id="206201at2759"/>
<organism evidence="8 9">
    <name type="scientific">Maudiozyma exigua</name>
    <name type="common">Yeast</name>
    <name type="synonym">Kazachstania exigua</name>
    <dbReference type="NCBI Taxonomy" id="34358"/>
    <lineage>
        <taxon>Eukaryota</taxon>
        <taxon>Fungi</taxon>
        <taxon>Dikarya</taxon>
        <taxon>Ascomycota</taxon>
        <taxon>Saccharomycotina</taxon>
        <taxon>Saccharomycetes</taxon>
        <taxon>Saccharomycetales</taxon>
        <taxon>Saccharomycetaceae</taxon>
        <taxon>Maudiozyma</taxon>
    </lineage>
</organism>
<protein>
    <submittedName>
        <fullName evidence="8">Serine protease</fullName>
    </submittedName>
</protein>
<dbReference type="PANTHER" id="PTHR43806">
    <property type="entry name" value="PEPTIDASE S8"/>
    <property type="match status" value="1"/>
</dbReference>
<evidence type="ECO:0000256" key="6">
    <source>
        <dbReference type="RuleBase" id="RU003355"/>
    </source>
</evidence>
<keyword evidence="4 5" id="KW-0720">Serine protease</keyword>
<dbReference type="PANTHER" id="PTHR43806:SF13">
    <property type="entry name" value="SUBTILASE-TYPE PROTEINASE RRT12"/>
    <property type="match status" value="1"/>
</dbReference>
<feature type="domain" description="Peptidase S8/S53" evidence="7">
    <location>
        <begin position="195"/>
        <end position="430"/>
    </location>
</feature>
<comment type="similarity">
    <text evidence="1 5 6">Belongs to the peptidase S8 family.</text>
</comment>
<dbReference type="Gene3D" id="3.40.50.200">
    <property type="entry name" value="Peptidase S8/S53 domain"/>
    <property type="match status" value="1"/>
</dbReference>
<gene>
    <name evidence="8" type="primary">SUB8_2</name>
    <name evidence="8" type="ORF">C6P45_003346</name>
</gene>
<dbReference type="PROSITE" id="PS00136">
    <property type="entry name" value="SUBTILASE_ASP"/>
    <property type="match status" value="1"/>
</dbReference>
<proteinExistence type="inferred from homology"/>
<dbReference type="InterPro" id="IPR050131">
    <property type="entry name" value="Peptidase_S8_subtilisin-like"/>
</dbReference>
<evidence type="ECO:0000256" key="1">
    <source>
        <dbReference type="ARBA" id="ARBA00011073"/>
    </source>
</evidence>